<dbReference type="SUPFAM" id="SSF48498">
    <property type="entry name" value="Tetracyclin repressor-like, C-terminal domain"/>
    <property type="match status" value="1"/>
</dbReference>
<dbReference type="GO" id="GO:0000976">
    <property type="term" value="F:transcription cis-regulatory region binding"/>
    <property type="evidence" value="ECO:0007669"/>
    <property type="project" value="TreeGrafter"/>
</dbReference>
<sequence>MPSPIQGLSQPERVEQSSRRLLQAAAELIVEKGWEATTAAEIGRRAGYSRAMVHARYGSKDAILDAFQRGYVTQLNPDADPDANGLARVLTHFDRVQQLHAEDPAVTRAMFVAAFEAVKTTSPLRESVRSQLANAAVKIDAALRAGIQDGSLRPDIDVEAALQDITSSIFGIAFQWVTLPEDHDLDHEITCVRERIIATYGATPR</sequence>
<dbReference type="RefSeq" id="WP_067999083.1">
    <property type="nucleotide sequence ID" value="NZ_CP015596.1"/>
</dbReference>
<keyword evidence="2 4" id="KW-0238">DNA-binding</keyword>
<dbReference type="PANTHER" id="PTHR30055:SF234">
    <property type="entry name" value="HTH-TYPE TRANSCRIPTIONAL REGULATOR BETI"/>
    <property type="match status" value="1"/>
</dbReference>
<feature type="DNA-binding region" description="H-T-H motif" evidence="4">
    <location>
        <begin position="38"/>
        <end position="57"/>
    </location>
</feature>
<keyword evidence="1" id="KW-0805">Transcription regulation</keyword>
<reference evidence="6 7" key="1">
    <citation type="submission" date="2016-05" db="EMBL/GenBank/DDBJ databases">
        <title>Complete genome sequence of a phthalic acid esters degrading Mycobacterium sp. YC-RL4.</title>
        <authorList>
            <person name="Ren L."/>
            <person name="Fan S."/>
            <person name="Ruth N."/>
            <person name="Jia Y."/>
            <person name="Wang J."/>
            <person name="Qiao C."/>
        </authorList>
    </citation>
    <scope>NUCLEOTIDE SEQUENCE [LARGE SCALE GENOMIC DNA]</scope>
    <source>
        <strain evidence="6 7">YC-RL4</strain>
    </source>
</reference>
<proteinExistence type="predicted"/>
<keyword evidence="7" id="KW-1185">Reference proteome</keyword>
<evidence type="ECO:0000256" key="1">
    <source>
        <dbReference type="ARBA" id="ARBA00023015"/>
    </source>
</evidence>
<feature type="domain" description="HTH tetR-type" evidence="5">
    <location>
        <begin position="15"/>
        <end position="75"/>
    </location>
</feature>
<dbReference type="PANTHER" id="PTHR30055">
    <property type="entry name" value="HTH-TYPE TRANSCRIPTIONAL REGULATOR RUTR"/>
    <property type="match status" value="1"/>
</dbReference>
<dbReference type="PRINTS" id="PR00455">
    <property type="entry name" value="HTHTETR"/>
</dbReference>
<dbReference type="PROSITE" id="PS50977">
    <property type="entry name" value="HTH_TETR_2"/>
    <property type="match status" value="1"/>
</dbReference>
<dbReference type="Proteomes" id="UP000077143">
    <property type="component" value="Chromosome"/>
</dbReference>
<evidence type="ECO:0000259" key="5">
    <source>
        <dbReference type="PROSITE" id="PS50977"/>
    </source>
</evidence>
<dbReference type="OrthoDB" id="3172830at2"/>
<dbReference type="Pfam" id="PF16925">
    <property type="entry name" value="TetR_C_13"/>
    <property type="match status" value="1"/>
</dbReference>
<dbReference type="GO" id="GO:0003700">
    <property type="term" value="F:DNA-binding transcription factor activity"/>
    <property type="evidence" value="ECO:0007669"/>
    <property type="project" value="TreeGrafter"/>
</dbReference>
<dbReference type="STRING" id="1682113.A7U43_21045"/>
<gene>
    <name evidence="6" type="ORF">A7U43_21045</name>
</gene>
<dbReference type="SUPFAM" id="SSF46689">
    <property type="entry name" value="Homeodomain-like"/>
    <property type="match status" value="1"/>
</dbReference>
<keyword evidence="3" id="KW-0804">Transcription</keyword>
<evidence type="ECO:0000256" key="3">
    <source>
        <dbReference type="ARBA" id="ARBA00023163"/>
    </source>
</evidence>
<dbReference type="KEGG" id="madi:A7U43_21045"/>
<dbReference type="InterPro" id="IPR036271">
    <property type="entry name" value="Tet_transcr_reg_TetR-rel_C_sf"/>
</dbReference>
<dbReference type="EMBL" id="CP015596">
    <property type="protein sequence ID" value="ANE81449.1"/>
    <property type="molecule type" value="Genomic_DNA"/>
</dbReference>
<name>A0A172UQF3_9MYCO</name>
<evidence type="ECO:0000256" key="2">
    <source>
        <dbReference type="ARBA" id="ARBA00023125"/>
    </source>
</evidence>
<protein>
    <submittedName>
        <fullName evidence="6">TetR family transcriptional regulator</fullName>
    </submittedName>
</protein>
<organism evidence="6 7">
    <name type="scientific">Mycobacterium adipatum</name>
    <dbReference type="NCBI Taxonomy" id="1682113"/>
    <lineage>
        <taxon>Bacteria</taxon>
        <taxon>Bacillati</taxon>
        <taxon>Actinomycetota</taxon>
        <taxon>Actinomycetes</taxon>
        <taxon>Mycobacteriales</taxon>
        <taxon>Mycobacteriaceae</taxon>
        <taxon>Mycobacterium</taxon>
    </lineage>
</organism>
<dbReference type="Gene3D" id="1.10.357.10">
    <property type="entry name" value="Tetracycline Repressor, domain 2"/>
    <property type="match status" value="1"/>
</dbReference>
<evidence type="ECO:0000313" key="7">
    <source>
        <dbReference type="Proteomes" id="UP000077143"/>
    </source>
</evidence>
<evidence type="ECO:0000313" key="6">
    <source>
        <dbReference type="EMBL" id="ANE81449.1"/>
    </source>
</evidence>
<dbReference type="InterPro" id="IPR001647">
    <property type="entry name" value="HTH_TetR"/>
</dbReference>
<dbReference type="InterPro" id="IPR011075">
    <property type="entry name" value="TetR_C"/>
</dbReference>
<dbReference type="Pfam" id="PF00440">
    <property type="entry name" value="TetR_N"/>
    <property type="match status" value="1"/>
</dbReference>
<dbReference type="AlphaFoldDB" id="A0A172UQF3"/>
<dbReference type="InterPro" id="IPR009057">
    <property type="entry name" value="Homeodomain-like_sf"/>
</dbReference>
<dbReference type="InterPro" id="IPR050109">
    <property type="entry name" value="HTH-type_TetR-like_transc_reg"/>
</dbReference>
<accession>A0A172UQF3</accession>
<evidence type="ECO:0000256" key="4">
    <source>
        <dbReference type="PROSITE-ProRule" id="PRU00335"/>
    </source>
</evidence>